<dbReference type="Pfam" id="PF00501">
    <property type="entry name" value="AMP-binding"/>
    <property type="match status" value="1"/>
</dbReference>
<evidence type="ECO:0000259" key="4">
    <source>
        <dbReference type="Pfam" id="PF13193"/>
    </source>
</evidence>
<dbReference type="InterPro" id="IPR045851">
    <property type="entry name" value="AMP-bd_C_sf"/>
</dbReference>
<protein>
    <submittedName>
        <fullName evidence="5">Putative crotonobetaine/carnitine-CoA ligase</fullName>
    </submittedName>
</protein>
<name>S3J7X6_9ENTR</name>
<comment type="caution">
    <text evidence="5">The sequence shown here is derived from an EMBL/GenBank/DDBJ whole genome shotgun (WGS) entry which is preliminary data.</text>
</comment>
<evidence type="ECO:0000313" key="5">
    <source>
        <dbReference type="EMBL" id="EPF20761.1"/>
    </source>
</evidence>
<evidence type="ECO:0000313" key="6">
    <source>
        <dbReference type="Proteomes" id="UP000014585"/>
    </source>
</evidence>
<comment type="similarity">
    <text evidence="1">Belongs to the ATP-dependent AMP-binding enzyme family.</text>
</comment>
<keyword evidence="2 5" id="KW-0436">Ligase</keyword>
<reference evidence="5 6" key="1">
    <citation type="submission" date="2013-04" db="EMBL/GenBank/DDBJ databases">
        <authorList>
            <person name="Weinstock G."/>
            <person name="Sodergren E."/>
            <person name="Lobos E.A."/>
            <person name="Fulton L."/>
            <person name="Fulton R."/>
            <person name="Courtney L."/>
            <person name="Fronick C."/>
            <person name="O'Laughlin M."/>
            <person name="Godfrey J."/>
            <person name="Wilson R.M."/>
            <person name="Miner T."/>
            <person name="Farmer C."/>
            <person name="Delehaunty K."/>
            <person name="Cordes M."/>
            <person name="Minx P."/>
            <person name="Tomlinson C."/>
            <person name="Chen J."/>
            <person name="Wollam A."/>
            <person name="Pepin K.H."/>
            <person name="Palsikar V.B."/>
            <person name="Zhang X."/>
            <person name="Suruliraj S."/>
            <person name="Perna N.T."/>
            <person name="Plunkett G."/>
            <person name="Warren W."/>
            <person name="Mitreva M."/>
            <person name="Mardis E.R."/>
            <person name="Wilson R.K."/>
        </authorList>
    </citation>
    <scope>NUCLEOTIDE SEQUENCE [LARGE SCALE GENOMIC DNA]</scope>
    <source>
        <strain evidence="5 6">DSM 4568</strain>
    </source>
</reference>
<dbReference type="PROSITE" id="PS00455">
    <property type="entry name" value="AMP_BINDING"/>
    <property type="match status" value="1"/>
</dbReference>
<dbReference type="AlphaFoldDB" id="S3J7X6"/>
<organism evidence="5 6">
    <name type="scientific">Cedecea davisae DSM 4568</name>
    <dbReference type="NCBI Taxonomy" id="566551"/>
    <lineage>
        <taxon>Bacteria</taxon>
        <taxon>Pseudomonadati</taxon>
        <taxon>Pseudomonadota</taxon>
        <taxon>Gammaproteobacteria</taxon>
        <taxon>Enterobacterales</taxon>
        <taxon>Enterobacteriaceae</taxon>
        <taxon>Cedecea</taxon>
    </lineage>
</organism>
<dbReference type="FunFam" id="3.30.300.30:FF:000011">
    <property type="entry name" value="Crotonobetaine/carnitine--CoA ligase"/>
    <property type="match status" value="1"/>
</dbReference>
<evidence type="ECO:0000256" key="1">
    <source>
        <dbReference type="ARBA" id="ARBA00006432"/>
    </source>
</evidence>
<feature type="domain" description="AMP-dependent synthetase/ligase" evidence="3">
    <location>
        <begin position="36"/>
        <end position="403"/>
    </location>
</feature>
<dbReference type="NCBIfam" id="NF005947">
    <property type="entry name" value="PRK08008.1"/>
    <property type="match status" value="1"/>
</dbReference>
<dbReference type="Gene3D" id="3.40.50.12780">
    <property type="entry name" value="N-terminal domain of ligase-like"/>
    <property type="match status" value="1"/>
</dbReference>
<dbReference type="InterPro" id="IPR025110">
    <property type="entry name" value="AMP-bd_C"/>
</dbReference>
<dbReference type="InterPro" id="IPR042099">
    <property type="entry name" value="ANL_N_sf"/>
</dbReference>
<feature type="domain" description="AMP-binding enzyme C-terminal" evidence="4">
    <location>
        <begin position="454"/>
        <end position="529"/>
    </location>
</feature>
<dbReference type="Proteomes" id="UP000014585">
    <property type="component" value="Unassembled WGS sequence"/>
</dbReference>
<dbReference type="GO" id="GO:0031956">
    <property type="term" value="F:medium-chain fatty acid-CoA ligase activity"/>
    <property type="evidence" value="ECO:0007669"/>
    <property type="project" value="TreeGrafter"/>
</dbReference>
<dbReference type="GO" id="GO:0006631">
    <property type="term" value="P:fatty acid metabolic process"/>
    <property type="evidence" value="ECO:0007669"/>
    <property type="project" value="TreeGrafter"/>
</dbReference>
<evidence type="ECO:0000259" key="3">
    <source>
        <dbReference type="Pfam" id="PF00501"/>
    </source>
</evidence>
<dbReference type="InterPro" id="IPR020845">
    <property type="entry name" value="AMP-binding_CS"/>
</dbReference>
<dbReference type="PANTHER" id="PTHR43201:SF5">
    <property type="entry name" value="MEDIUM-CHAIN ACYL-COA LIGASE ACSF2, MITOCHONDRIAL"/>
    <property type="match status" value="1"/>
</dbReference>
<evidence type="ECO:0000256" key="2">
    <source>
        <dbReference type="ARBA" id="ARBA00022598"/>
    </source>
</evidence>
<dbReference type="CDD" id="cd05934">
    <property type="entry name" value="FACL_DitJ_like"/>
    <property type="match status" value="1"/>
</dbReference>
<dbReference type="Pfam" id="PF13193">
    <property type="entry name" value="AMP-binding_C"/>
    <property type="match status" value="1"/>
</dbReference>
<gene>
    <name evidence="5" type="ORF">HMPREF0201_00496</name>
</gene>
<dbReference type="PATRIC" id="fig|566551.4.peg.458"/>
<proteinExistence type="inferred from homology"/>
<dbReference type="PANTHER" id="PTHR43201">
    <property type="entry name" value="ACYL-COA SYNTHETASE"/>
    <property type="match status" value="1"/>
</dbReference>
<sequence length="536" mass="60096">MSKAVHSPDALERKHGRNVMDIVGEQNLGQMWDDLAEVYGNKTALIFESSAGEVRQYSYASLNAEINRTANLFHALGIRKGDKVALHLDNCPEFIFCWFGLAKMGAIMVPINARLLREESAWILQNSGASLLVTAPQFYSIYRQTLRDEASPLDHICLIGEQATASEDVSLFTALKNRQSAVPEYTPWLCSDDPAEILFTSGTTSRPKGVVITHYNLRFAGYYSSWQCGLREDDIYLTTMPAFHIDCQCTAAIAAFSAGATFVLLEKYSARAFWSQVRRYQATVTECIPMMIKTLMAQPPTPQDSQHSLREVMFYLNLPEQGKDAFVERFGVRLLTSYGMTETIVGVIGDRPGDKRRWPSIGRPGFCYEADIRDDQNRSLAAGKTGEICIKGVPGKTIFKEYYARPDATAKAFDPGGWLHTGDSGYRDKDGFFYFVDRRCNMIKRGGENVSCVELENIIALHPKIQEVVVIGTKDSIRDEAIKAFVVLNEGETLGENEFFSFCERNMAKFKVPSFLEITSDLPRNCSGKIIKKHLK</sequence>
<dbReference type="Gene3D" id="3.30.300.30">
    <property type="match status" value="1"/>
</dbReference>
<dbReference type="SUPFAM" id="SSF56801">
    <property type="entry name" value="Acetyl-CoA synthetase-like"/>
    <property type="match status" value="1"/>
</dbReference>
<dbReference type="STRING" id="566551.HMPREF0201_00496"/>
<dbReference type="HOGENOM" id="CLU_000022_59_0_6"/>
<dbReference type="InterPro" id="IPR000873">
    <property type="entry name" value="AMP-dep_synth/lig_dom"/>
</dbReference>
<dbReference type="EMBL" id="ATDT01000003">
    <property type="protein sequence ID" value="EPF20761.1"/>
    <property type="molecule type" value="Genomic_DNA"/>
</dbReference>
<accession>S3J7X6</accession>